<sequence length="110" mass="12445">MTSGNGFSIMFSICSNLWSRESRPVAMSSTESPPRWKCPSMVRPVGQPLIRVGFTPHGAKEWLGSSVVERKRWRFWTDSDSVRGASDSHKHLSKQQYSEARPKKGGEYVD</sequence>
<accession>D4YY12</accession>
<feature type="compositionally biased region" description="Basic and acidic residues" evidence="1">
    <location>
        <begin position="80"/>
        <end position="90"/>
    </location>
</feature>
<dbReference type="HOGENOM" id="CLU_2169460_0_0_5"/>
<feature type="region of interest" description="Disordered" evidence="1">
    <location>
        <begin position="80"/>
        <end position="110"/>
    </location>
</feature>
<dbReference type="AlphaFoldDB" id="D4YY12"/>
<evidence type="ECO:0000256" key="1">
    <source>
        <dbReference type="SAM" id="MobiDB-lite"/>
    </source>
</evidence>
<organism evidence="2 3">
    <name type="scientific">Sphingobium indicum (strain DSM 16413 / CCM 7287 / MTCC 6362 / UT26 / NBRC 101211 / UT26S)</name>
    <name type="common">Sphingobium japonicum</name>
    <dbReference type="NCBI Taxonomy" id="452662"/>
    <lineage>
        <taxon>Bacteria</taxon>
        <taxon>Pseudomonadati</taxon>
        <taxon>Pseudomonadota</taxon>
        <taxon>Alphaproteobacteria</taxon>
        <taxon>Sphingomonadales</taxon>
        <taxon>Sphingomonadaceae</taxon>
        <taxon>Sphingobium</taxon>
    </lineage>
</organism>
<evidence type="ECO:0000313" key="2">
    <source>
        <dbReference type="EMBL" id="BAI95244.1"/>
    </source>
</evidence>
<proteinExistence type="predicted"/>
<feature type="compositionally biased region" description="Basic and acidic residues" evidence="1">
    <location>
        <begin position="100"/>
        <end position="110"/>
    </location>
</feature>
<keyword evidence="3" id="KW-1185">Reference proteome</keyword>
<dbReference type="KEGG" id="sjp:SJA_C1-04100"/>
<evidence type="ECO:0000313" key="3">
    <source>
        <dbReference type="Proteomes" id="UP000007753"/>
    </source>
</evidence>
<reference evidence="2 3" key="1">
    <citation type="journal article" date="2010" name="J. Bacteriol.">
        <title>Complete genome sequence of the representative gamma-hexachlorocyclohexane-degrading bacterium Sphingobium japonicum UT26.</title>
        <authorList>
            <person name="Nagata Y."/>
            <person name="Ohtsubo Y."/>
            <person name="Endo R."/>
            <person name="Ichikawa N."/>
            <person name="Ankai A."/>
            <person name="Oguchi A."/>
            <person name="Fukui S."/>
            <person name="Fujita N."/>
            <person name="Tsuda M."/>
        </authorList>
    </citation>
    <scope>NUCLEOTIDE SEQUENCE [LARGE SCALE GENOMIC DNA]</scope>
    <source>
        <strain evidence="3">DSM 16413 / CCM 7287 / MTCC 6362 / UT26 / NBRC 101211 / UT26S</strain>
    </source>
</reference>
<dbReference type="EMBL" id="AP010803">
    <property type="protein sequence ID" value="BAI95244.1"/>
    <property type="molecule type" value="Genomic_DNA"/>
</dbReference>
<name>D4YY12_SPHIU</name>
<gene>
    <name evidence="2" type="ordered locus">SJA_C1-04100</name>
</gene>
<dbReference type="STRING" id="452662.SJA_C1-04100"/>
<protein>
    <submittedName>
        <fullName evidence="2">Uncharacterized protein</fullName>
    </submittedName>
</protein>
<dbReference type="Proteomes" id="UP000007753">
    <property type="component" value="Chromosome 1"/>
</dbReference>